<dbReference type="EMBL" id="JAPFFF010000014">
    <property type="protein sequence ID" value="KAK8870151.1"/>
    <property type="molecule type" value="Genomic_DNA"/>
</dbReference>
<evidence type="ECO:0000313" key="1">
    <source>
        <dbReference type="EMBL" id="KAK8870151.1"/>
    </source>
</evidence>
<protein>
    <submittedName>
        <fullName evidence="1">Uncharacterized protein</fullName>
    </submittedName>
</protein>
<dbReference type="Proteomes" id="UP001470230">
    <property type="component" value="Unassembled WGS sequence"/>
</dbReference>
<evidence type="ECO:0000313" key="2">
    <source>
        <dbReference type="Proteomes" id="UP001470230"/>
    </source>
</evidence>
<proteinExistence type="predicted"/>
<gene>
    <name evidence="1" type="ORF">M9Y10_008028</name>
</gene>
<keyword evidence="2" id="KW-1185">Reference proteome</keyword>
<comment type="caution">
    <text evidence="1">The sequence shown here is derived from an EMBL/GenBank/DDBJ whole genome shotgun (WGS) entry which is preliminary data.</text>
</comment>
<organism evidence="1 2">
    <name type="scientific">Tritrichomonas musculus</name>
    <dbReference type="NCBI Taxonomy" id="1915356"/>
    <lineage>
        <taxon>Eukaryota</taxon>
        <taxon>Metamonada</taxon>
        <taxon>Parabasalia</taxon>
        <taxon>Tritrichomonadida</taxon>
        <taxon>Tritrichomonadidae</taxon>
        <taxon>Tritrichomonas</taxon>
    </lineage>
</organism>
<reference evidence="1 2" key="1">
    <citation type="submission" date="2024-04" db="EMBL/GenBank/DDBJ databases">
        <title>Tritrichomonas musculus Genome.</title>
        <authorList>
            <person name="Alves-Ferreira E."/>
            <person name="Grigg M."/>
            <person name="Lorenzi H."/>
            <person name="Galac M."/>
        </authorList>
    </citation>
    <scope>NUCLEOTIDE SEQUENCE [LARGE SCALE GENOMIC DNA]</scope>
    <source>
        <strain evidence="1 2">EAF2021</strain>
    </source>
</reference>
<accession>A0ABR2IX88</accession>
<name>A0ABR2IX88_9EUKA</name>
<sequence length="193" mass="22859">MKIKGRTPSILYLKNNQANWCPPNKQTLHIRENANFKIRILGNKYFEIKNLFEKLNIHRDTLFNAAKEIENNYKELKKLSPLRNQSKRLKDSLIIWFTENFYEELTNKNPHIFRIIKSAQGCELLSKFQSKQVEVVRKPKPKTKVKNIYYVSEEKGTQELNDNVLANTEIDDYTTVSNEESSSNMNFDFNKFF</sequence>